<feature type="signal peptide" evidence="1">
    <location>
        <begin position="1"/>
        <end position="22"/>
    </location>
</feature>
<evidence type="ECO:0000256" key="1">
    <source>
        <dbReference type="SAM" id="SignalP"/>
    </source>
</evidence>
<feature type="chain" id="PRO_5021235085" evidence="1">
    <location>
        <begin position="23"/>
        <end position="141"/>
    </location>
</feature>
<accession>A0A4Y9XKS3</accession>
<comment type="caution">
    <text evidence="2">The sequence shown here is derived from an EMBL/GenBank/DDBJ whole genome shotgun (WGS) entry which is preliminary data.</text>
</comment>
<dbReference type="Proteomes" id="UP000298390">
    <property type="component" value="Unassembled WGS sequence"/>
</dbReference>
<reference evidence="2 3" key="1">
    <citation type="submission" date="2019-01" db="EMBL/GenBank/DDBJ databases">
        <title>Genome sequencing of the rare red list fungi Fomitopsis rosea.</title>
        <authorList>
            <person name="Buettner E."/>
            <person name="Kellner H."/>
        </authorList>
    </citation>
    <scope>NUCLEOTIDE SEQUENCE [LARGE SCALE GENOMIC DNA]</scope>
    <source>
        <strain evidence="2 3">DSM 105464</strain>
    </source>
</reference>
<proteinExistence type="predicted"/>
<dbReference type="AlphaFoldDB" id="A0A4Y9XKS3"/>
<evidence type="ECO:0000313" key="2">
    <source>
        <dbReference type="EMBL" id="TFY50606.1"/>
    </source>
</evidence>
<evidence type="ECO:0000313" key="3">
    <source>
        <dbReference type="Proteomes" id="UP000298390"/>
    </source>
</evidence>
<sequence>MRLTATLLAVFTLLSTGALVQAVSHDAQACAKLTDCSSCVNASRCGYSVDTQSCIAKKGHSGTIAISAPQCKKVSSILAARSLTLAIRAEIYDTRVGPHTVNGTPNKPKSGRHLTSTWFAEPKNATTLAHININPDPSSDL</sequence>
<protein>
    <submittedName>
        <fullName evidence="2">Uncharacterized protein</fullName>
    </submittedName>
</protein>
<dbReference type="EMBL" id="SEKV01001435">
    <property type="protein sequence ID" value="TFY50606.1"/>
    <property type="molecule type" value="Genomic_DNA"/>
</dbReference>
<organism evidence="2 3">
    <name type="scientific">Rhodofomes roseus</name>
    <dbReference type="NCBI Taxonomy" id="34475"/>
    <lineage>
        <taxon>Eukaryota</taxon>
        <taxon>Fungi</taxon>
        <taxon>Dikarya</taxon>
        <taxon>Basidiomycota</taxon>
        <taxon>Agaricomycotina</taxon>
        <taxon>Agaricomycetes</taxon>
        <taxon>Polyporales</taxon>
        <taxon>Rhodofomes</taxon>
    </lineage>
</organism>
<name>A0A4Y9XKS3_9APHY</name>
<gene>
    <name evidence="2" type="ORF">EVJ58_g10975</name>
</gene>
<keyword evidence="1" id="KW-0732">Signal</keyword>